<sequence length="295" mass="32331">MTSVEQEFSDTPDWFDWAMAQPHERGRLSVEGAGIEWLAWGDRGRPGILMVTGNGAHMGWWRPIAPFLANDRRVTAMSWSGMGGSDWRDAYSPELFVREAQAVAEETGLFDGPVAPVMVGHSFGGILTALTAATAGHRLRAAVLIDARLSTRSVWGAEAEPVPPRRIHASREQAIARFRLQPSQPMRNRYLLDMIAAEALERAGEGWRWSADPEIRHKTELGSNLSGLIPRAGCPLMFIRGALSTTVSDEIWAEHQALAPSGTPFVIIPDAHHHVMIDQPIALIAVLRALLATLA</sequence>
<dbReference type="Pfam" id="PF12697">
    <property type="entry name" value="Abhydrolase_6"/>
    <property type="match status" value="1"/>
</dbReference>
<dbReference type="PANTHER" id="PTHR42886:SF42">
    <property type="entry name" value="ALPHA_BETA-HYDROLASES SUPERFAMILY PROTEIN"/>
    <property type="match status" value="1"/>
</dbReference>
<feature type="domain" description="AB hydrolase-1" evidence="1">
    <location>
        <begin position="48"/>
        <end position="284"/>
    </location>
</feature>
<dbReference type="Gene3D" id="3.40.50.1820">
    <property type="entry name" value="alpha/beta hydrolase"/>
    <property type="match status" value="1"/>
</dbReference>
<accession>A0A1T5EPQ3</accession>
<keyword evidence="3" id="KW-1185">Reference proteome</keyword>
<gene>
    <name evidence="2" type="ORF">SAMN06295920_107126</name>
</gene>
<dbReference type="AlphaFoldDB" id="A0A1T5EPQ3"/>
<protein>
    <submittedName>
        <fullName evidence="2">Pimeloyl-ACP methyl ester carboxylesterase</fullName>
    </submittedName>
</protein>
<dbReference type="PANTHER" id="PTHR42886">
    <property type="entry name" value="RE40534P-RELATED"/>
    <property type="match status" value="1"/>
</dbReference>
<proteinExistence type="predicted"/>
<evidence type="ECO:0000313" key="3">
    <source>
        <dbReference type="Proteomes" id="UP000189818"/>
    </source>
</evidence>
<dbReference type="OrthoDB" id="9804723at2"/>
<evidence type="ECO:0000259" key="1">
    <source>
        <dbReference type="Pfam" id="PF12697"/>
    </source>
</evidence>
<dbReference type="RefSeq" id="WP_079649224.1">
    <property type="nucleotide sequence ID" value="NZ_FUYM01000007.1"/>
</dbReference>
<name>A0A1T5EPQ3_9SPHN</name>
<dbReference type="GO" id="GO:0042171">
    <property type="term" value="F:lysophosphatidic acid acyltransferase activity"/>
    <property type="evidence" value="ECO:0007669"/>
    <property type="project" value="TreeGrafter"/>
</dbReference>
<dbReference type="EMBL" id="FUYM01000007">
    <property type="protein sequence ID" value="SKB85895.1"/>
    <property type="molecule type" value="Genomic_DNA"/>
</dbReference>
<reference evidence="3" key="1">
    <citation type="submission" date="2017-02" db="EMBL/GenBank/DDBJ databases">
        <authorList>
            <person name="Varghese N."/>
            <person name="Submissions S."/>
        </authorList>
    </citation>
    <scope>NUCLEOTIDE SEQUENCE [LARGE SCALE GENOMIC DNA]</scope>
    <source>
        <strain evidence="3">UM2</strain>
    </source>
</reference>
<dbReference type="InterPro" id="IPR029058">
    <property type="entry name" value="AB_hydrolase_fold"/>
</dbReference>
<dbReference type="GO" id="GO:0052689">
    <property type="term" value="F:carboxylic ester hydrolase activity"/>
    <property type="evidence" value="ECO:0007669"/>
    <property type="project" value="TreeGrafter"/>
</dbReference>
<dbReference type="GO" id="GO:0055088">
    <property type="term" value="P:lipid homeostasis"/>
    <property type="evidence" value="ECO:0007669"/>
    <property type="project" value="TreeGrafter"/>
</dbReference>
<dbReference type="InterPro" id="IPR000073">
    <property type="entry name" value="AB_hydrolase_1"/>
</dbReference>
<dbReference type="SUPFAM" id="SSF53474">
    <property type="entry name" value="alpha/beta-Hydrolases"/>
    <property type="match status" value="1"/>
</dbReference>
<dbReference type="Proteomes" id="UP000189818">
    <property type="component" value="Unassembled WGS sequence"/>
</dbReference>
<dbReference type="GO" id="GO:0006654">
    <property type="term" value="P:phosphatidic acid biosynthetic process"/>
    <property type="evidence" value="ECO:0007669"/>
    <property type="project" value="TreeGrafter"/>
</dbReference>
<evidence type="ECO:0000313" key="2">
    <source>
        <dbReference type="EMBL" id="SKB85895.1"/>
    </source>
</evidence>
<organism evidence="2 3">
    <name type="scientific">Rhizorhabdus histidinilytica</name>
    <dbReference type="NCBI Taxonomy" id="439228"/>
    <lineage>
        <taxon>Bacteria</taxon>
        <taxon>Pseudomonadati</taxon>
        <taxon>Pseudomonadota</taxon>
        <taxon>Alphaproteobacteria</taxon>
        <taxon>Sphingomonadales</taxon>
        <taxon>Sphingomonadaceae</taxon>
        <taxon>Rhizorhabdus</taxon>
    </lineage>
</organism>
<dbReference type="STRING" id="439228.SAMN06295920_107126"/>